<evidence type="ECO:0008006" key="3">
    <source>
        <dbReference type="Google" id="ProtNLM"/>
    </source>
</evidence>
<keyword evidence="2" id="KW-1185">Reference proteome</keyword>
<dbReference type="RefSeq" id="WP_111346960.1">
    <property type="nucleotide sequence ID" value="NZ_QLII01000001.1"/>
</dbReference>
<dbReference type="Pfam" id="PF13573">
    <property type="entry name" value="SprB"/>
    <property type="match status" value="3"/>
</dbReference>
<evidence type="ECO:0000313" key="1">
    <source>
        <dbReference type="EMBL" id="RAI76876.1"/>
    </source>
</evidence>
<name>A0A327NSF0_9BACT</name>
<evidence type="ECO:0000313" key="2">
    <source>
        <dbReference type="Proteomes" id="UP000249016"/>
    </source>
</evidence>
<accession>A0A327NSF0</accession>
<protein>
    <recommendedName>
        <fullName evidence="3">Adhesin</fullName>
    </recommendedName>
</protein>
<dbReference type="Proteomes" id="UP000249016">
    <property type="component" value="Unassembled WGS sequence"/>
</dbReference>
<comment type="caution">
    <text evidence="1">The sequence shown here is derived from an EMBL/GenBank/DDBJ whole genome shotgun (WGS) entry which is preliminary data.</text>
</comment>
<dbReference type="OrthoDB" id="7794186at2"/>
<sequence>MNLVTTEAHCGQADGRATVTVNTGTAPFSYTWSTGASTSAITGLTGGQTFTVTVSDANGCRDVLVGTIQSTGGPVLVGSSTAASCLGATGTASVMASGGTGTYTYLWNTGAATSSISGVVSGTYTVRVTDGAGCVSALAVIIPSTSPIAIVASPTASSCLGANGSVALTVSGGTGPYTYQWSNGATTQSLTAVAGAPIR</sequence>
<dbReference type="InterPro" id="IPR025667">
    <property type="entry name" value="SprB_repeat"/>
</dbReference>
<dbReference type="EMBL" id="QLII01000001">
    <property type="protein sequence ID" value="RAI76876.1"/>
    <property type="molecule type" value="Genomic_DNA"/>
</dbReference>
<gene>
    <name evidence="1" type="ORF">HMF3257_26755</name>
</gene>
<dbReference type="AlphaFoldDB" id="A0A327NSF0"/>
<proteinExistence type="predicted"/>
<reference evidence="1 2" key="1">
    <citation type="submission" date="2018-06" db="EMBL/GenBank/DDBJ databases">
        <title>Spirosoma sp. HMF3257 Genome sequencing and assembly.</title>
        <authorList>
            <person name="Kang H."/>
            <person name="Cha I."/>
            <person name="Kim H."/>
            <person name="Kang J."/>
            <person name="Joh K."/>
        </authorList>
    </citation>
    <scope>NUCLEOTIDE SEQUENCE [LARGE SCALE GENOMIC DNA]</scope>
    <source>
        <strain evidence="1 2">HMF3257</strain>
    </source>
</reference>
<dbReference type="Gene3D" id="2.60.40.740">
    <property type="match status" value="2"/>
</dbReference>
<organism evidence="1 2">
    <name type="scientific">Spirosoma telluris</name>
    <dbReference type="NCBI Taxonomy" id="2183553"/>
    <lineage>
        <taxon>Bacteria</taxon>
        <taxon>Pseudomonadati</taxon>
        <taxon>Bacteroidota</taxon>
        <taxon>Cytophagia</taxon>
        <taxon>Cytophagales</taxon>
        <taxon>Cytophagaceae</taxon>
        <taxon>Spirosoma</taxon>
    </lineage>
</organism>